<reference evidence="1 2" key="1">
    <citation type="submission" date="2023-08" db="EMBL/GenBank/DDBJ databases">
        <title>Implementing the SeqCode for naming new Mesorhizobium species isolated from Vachellia karroo root nodules.</title>
        <authorList>
            <person name="Van Lill M."/>
        </authorList>
    </citation>
    <scope>NUCLEOTIDE SEQUENCE [LARGE SCALE GENOMIC DNA]</scope>
    <source>
        <strain evidence="1 2">VK22B</strain>
    </source>
</reference>
<dbReference type="Proteomes" id="UP001271249">
    <property type="component" value="Unassembled WGS sequence"/>
</dbReference>
<protein>
    <submittedName>
        <fullName evidence="1">Uncharacterized protein</fullName>
    </submittedName>
</protein>
<evidence type="ECO:0000313" key="2">
    <source>
        <dbReference type="Proteomes" id="UP001271249"/>
    </source>
</evidence>
<gene>
    <name evidence="1" type="ORF">RFN29_09685</name>
</gene>
<keyword evidence="2" id="KW-1185">Reference proteome</keyword>
<accession>A0ABU4YY26</accession>
<dbReference type="RefSeq" id="WP_320225880.1">
    <property type="nucleotide sequence ID" value="NZ_JAVIJB010000005.1"/>
</dbReference>
<dbReference type="EMBL" id="JAVIJC010000007">
    <property type="protein sequence ID" value="MDX8491851.1"/>
    <property type="molecule type" value="Genomic_DNA"/>
</dbReference>
<name>A0ABU4YY26_9HYPH</name>
<organism evidence="1 2">
    <name type="scientific">Mesorhizobium captivum</name>
    <dbReference type="NCBI Taxonomy" id="3072319"/>
    <lineage>
        <taxon>Bacteria</taxon>
        <taxon>Pseudomonadati</taxon>
        <taxon>Pseudomonadota</taxon>
        <taxon>Alphaproteobacteria</taxon>
        <taxon>Hyphomicrobiales</taxon>
        <taxon>Phyllobacteriaceae</taxon>
        <taxon>Mesorhizobium</taxon>
    </lineage>
</organism>
<evidence type="ECO:0000313" key="1">
    <source>
        <dbReference type="EMBL" id="MDX8491851.1"/>
    </source>
</evidence>
<comment type="caution">
    <text evidence="1">The sequence shown here is derived from an EMBL/GenBank/DDBJ whole genome shotgun (WGS) entry which is preliminary data.</text>
</comment>
<proteinExistence type="predicted"/>
<sequence>MLRRTSVFARAFAAWLSSGALLALAGIVVMLGGPGSAALAESKDYTTCFSDGKVSADQQIAACTPIAEDSAEIPDLRVNAYFRAWPSLCAEGRY</sequence>